<evidence type="ECO:0000256" key="4">
    <source>
        <dbReference type="ARBA" id="ARBA00012350"/>
    </source>
</evidence>
<dbReference type="InterPro" id="IPR005198">
    <property type="entry name" value="Glyco_hydro_76"/>
</dbReference>
<sequence>MKFFTSGRLTLLTVLTSILTTSTLALTVDVHDPESVKKNAAIIAHGLVQFYHGNETGKIPGIVDGYYWWIAGAMFNALINYWHYTGDSTYNAITSQALLFQTGPDNNYLPPNQTTSAGNDDQMFWAYTVMAAAEYKFPDPPADKPQWLALAQGVFNSQAARWDSAHCGGGLRWQIQIANPGYTYKNTPSNGGLFNLASRLYAYTGNATFLTWAEKVFDWMEDVHLIDAAHIVYDGAQFKDNLNCTQIDDTRWTYNQGVMIQGAATLWKATNDTKWQTRTLELWNAAKFFFDKQNVMFEVCENPAGAACNHDQQSFKAYLARSLSASMALAPFLKPLVMPYIQASAQAAAQQCSGGTDGVTCGMRWSTGGPVWDGSYGVGQQMAALEILGANLGKNSSAPVTSDTGGTSKGDPLAGTGADKARKGEESLRAITTGDQAGAGILTGVLCIFTMGGGW</sequence>
<dbReference type="GO" id="GO:0009272">
    <property type="term" value="P:fungal-type cell wall biogenesis"/>
    <property type="evidence" value="ECO:0007669"/>
    <property type="project" value="TreeGrafter"/>
</dbReference>
<evidence type="ECO:0000313" key="13">
    <source>
        <dbReference type="Proteomes" id="UP000504637"/>
    </source>
</evidence>
<evidence type="ECO:0000256" key="11">
    <source>
        <dbReference type="SAM" id="MobiDB-lite"/>
    </source>
</evidence>
<comment type="catalytic activity">
    <reaction evidence="1 10">
        <text>Random hydrolysis of (1-&gt;6)-alpha-D-mannosidic linkages in unbranched (1-&gt;6)-mannans.</text>
        <dbReference type="EC" id="3.2.1.101"/>
    </reaction>
</comment>
<keyword evidence="6 10" id="KW-0378">Hydrolase</keyword>
<proteinExistence type="inferred from homology"/>
<name>A0A6J3M9X2_9PEZI</name>
<evidence type="ECO:0000256" key="1">
    <source>
        <dbReference type="ARBA" id="ARBA00001452"/>
    </source>
</evidence>
<dbReference type="AlphaFoldDB" id="A0A6J3M9X2"/>
<dbReference type="GeneID" id="54364166"/>
<evidence type="ECO:0000256" key="12">
    <source>
        <dbReference type="SAM" id="SignalP"/>
    </source>
</evidence>
<evidence type="ECO:0000256" key="3">
    <source>
        <dbReference type="ARBA" id="ARBA00009699"/>
    </source>
</evidence>
<feature type="signal peptide" evidence="12">
    <location>
        <begin position="1"/>
        <end position="25"/>
    </location>
</feature>
<evidence type="ECO:0000256" key="7">
    <source>
        <dbReference type="ARBA" id="ARBA00023136"/>
    </source>
</evidence>
<evidence type="ECO:0000313" key="14">
    <source>
        <dbReference type="RefSeq" id="XP_033461460.1"/>
    </source>
</evidence>
<evidence type="ECO:0000256" key="8">
    <source>
        <dbReference type="ARBA" id="ARBA00023180"/>
    </source>
</evidence>
<evidence type="ECO:0000256" key="6">
    <source>
        <dbReference type="ARBA" id="ARBA00022801"/>
    </source>
</evidence>
<dbReference type="EC" id="3.2.1.101" evidence="4 10"/>
<feature type="chain" id="PRO_5026934989" description="Mannan endo-1,6-alpha-mannosidase" evidence="12">
    <location>
        <begin position="26"/>
        <end position="455"/>
    </location>
</feature>
<dbReference type="InterPro" id="IPR014480">
    <property type="entry name" value="Mannan-1_6-alpha_mannosidase"/>
</dbReference>
<reference evidence="14" key="2">
    <citation type="submission" date="2020-04" db="EMBL/GenBank/DDBJ databases">
        <authorList>
            <consortium name="NCBI Genome Project"/>
        </authorList>
    </citation>
    <scope>NUCLEOTIDE SEQUENCE</scope>
    <source>
        <strain evidence="14">CBS 342.82</strain>
    </source>
</reference>
<reference evidence="14" key="3">
    <citation type="submission" date="2025-08" db="UniProtKB">
        <authorList>
            <consortium name="RefSeq"/>
        </authorList>
    </citation>
    <scope>IDENTIFICATION</scope>
    <source>
        <strain evidence="14">CBS 342.82</strain>
    </source>
</reference>
<dbReference type="Gene3D" id="1.50.10.20">
    <property type="match status" value="1"/>
</dbReference>
<dbReference type="OrthoDB" id="4187847at2759"/>
<evidence type="ECO:0000256" key="10">
    <source>
        <dbReference type="PIRNR" id="PIRNR016302"/>
    </source>
</evidence>
<dbReference type="InterPro" id="IPR008928">
    <property type="entry name" value="6-hairpin_glycosidase_sf"/>
</dbReference>
<evidence type="ECO:0000256" key="2">
    <source>
        <dbReference type="ARBA" id="ARBA00004308"/>
    </source>
</evidence>
<dbReference type="FunFam" id="1.50.10.20:FF:000006">
    <property type="entry name" value="Mannan endo-1,6-alpha-mannosidase"/>
    <property type="match status" value="1"/>
</dbReference>
<protein>
    <recommendedName>
        <fullName evidence="4 10">Mannan endo-1,6-alpha-mannosidase</fullName>
        <ecNumber evidence="4 10">3.2.1.101</ecNumber>
    </recommendedName>
</protein>
<keyword evidence="7" id="KW-0472">Membrane</keyword>
<comment type="subcellular location">
    <subcellularLocation>
        <location evidence="2">Endomembrane system</location>
    </subcellularLocation>
</comment>
<accession>A0A6J3M9X2</accession>
<comment type="similarity">
    <text evidence="3 10">Belongs to the glycosyl hydrolase 76 family.</text>
</comment>
<dbReference type="PIRSF" id="PIRSF016302">
    <property type="entry name" value="Man_a_manosd"/>
    <property type="match status" value="1"/>
</dbReference>
<dbReference type="GO" id="GO:0016052">
    <property type="term" value="P:carbohydrate catabolic process"/>
    <property type="evidence" value="ECO:0007669"/>
    <property type="project" value="InterPro"/>
</dbReference>
<dbReference type="SUPFAM" id="SSF48208">
    <property type="entry name" value="Six-hairpin glycosidases"/>
    <property type="match status" value="1"/>
</dbReference>
<reference evidence="14" key="1">
    <citation type="submission" date="2020-01" db="EMBL/GenBank/DDBJ databases">
        <authorList>
            <consortium name="DOE Joint Genome Institute"/>
            <person name="Haridas S."/>
            <person name="Albert R."/>
            <person name="Binder M."/>
            <person name="Bloem J."/>
            <person name="Labutti K."/>
            <person name="Salamov A."/>
            <person name="Andreopoulos B."/>
            <person name="Baker S.E."/>
            <person name="Barry K."/>
            <person name="Bills G."/>
            <person name="Bluhm B.H."/>
            <person name="Cannon C."/>
            <person name="Castanera R."/>
            <person name="Culley D.E."/>
            <person name="Daum C."/>
            <person name="Ezra D."/>
            <person name="Gonzalez J.B."/>
            <person name="Henrissat B."/>
            <person name="Kuo A."/>
            <person name="Liang C."/>
            <person name="Lipzen A."/>
            <person name="Lutzoni F."/>
            <person name="Magnuson J."/>
            <person name="Mondo S."/>
            <person name="Nolan M."/>
            <person name="Ohm R."/>
            <person name="Pangilinan J."/>
            <person name="Park H.-J."/>
            <person name="Ramirez L."/>
            <person name="Alfaro M."/>
            <person name="Sun H."/>
            <person name="Tritt A."/>
            <person name="Yoshinaga Y."/>
            <person name="Zwiers L.-H."/>
            <person name="Turgeon B.G."/>
            <person name="Goodwin S.B."/>
            <person name="Spatafora J.W."/>
            <person name="Crous P.W."/>
            <person name="Grigoriev I.V."/>
        </authorList>
    </citation>
    <scope>NUCLEOTIDE SEQUENCE</scope>
    <source>
        <strain evidence="14">CBS 342.82</strain>
    </source>
</reference>
<feature type="region of interest" description="Disordered" evidence="11">
    <location>
        <begin position="396"/>
        <end position="425"/>
    </location>
</feature>
<gene>
    <name evidence="14" type="ORF">K489DRAFT_387886</name>
</gene>
<dbReference type="Proteomes" id="UP000504637">
    <property type="component" value="Unplaced"/>
</dbReference>
<keyword evidence="5 12" id="KW-0732">Signal</keyword>
<dbReference type="GO" id="GO:0012505">
    <property type="term" value="C:endomembrane system"/>
    <property type="evidence" value="ECO:0007669"/>
    <property type="project" value="UniProtKB-SubCell"/>
</dbReference>
<keyword evidence="9 10" id="KW-0326">Glycosidase</keyword>
<evidence type="ECO:0000256" key="9">
    <source>
        <dbReference type="ARBA" id="ARBA00023295"/>
    </source>
</evidence>
<dbReference type="GO" id="GO:0008496">
    <property type="term" value="F:mannan endo-1,6-alpha-mannosidase activity"/>
    <property type="evidence" value="ECO:0007669"/>
    <property type="project" value="UniProtKB-UniRule"/>
</dbReference>
<organism evidence="14">
    <name type="scientific">Dissoconium aciculare CBS 342.82</name>
    <dbReference type="NCBI Taxonomy" id="1314786"/>
    <lineage>
        <taxon>Eukaryota</taxon>
        <taxon>Fungi</taxon>
        <taxon>Dikarya</taxon>
        <taxon>Ascomycota</taxon>
        <taxon>Pezizomycotina</taxon>
        <taxon>Dothideomycetes</taxon>
        <taxon>Dothideomycetidae</taxon>
        <taxon>Mycosphaerellales</taxon>
        <taxon>Dissoconiaceae</taxon>
        <taxon>Dissoconium</taxon>
    </lineage>
</organism>
<keyword evidence="8" id="KW-0325">Glycoprotein</keyword>
<feature type="compositionally biased region" description="Polar residues" evidence="11">
    <location>
        <begin position="396"/>
        <end position="406"/>
    </location>
</feature>
<dbReference type="RefSeq" id="XP_033461460.1">
    <property type="nucleotide sequence ID" value="XM_033606366.1"/>
</dbReference>
<keyword evidence="13" id="KW-1185">Reference proteome</keyword>
<evidence type="ECO:0000256" key="5">
    <source>
        <dbReference type="ARBA" id="ARBA00022729"/>
    </source>
</evidence>
<dbReference type="Pfam" id="PF03663">
    <property type="entry name" value="Glyco_hydro_76"/>
    <property type="match status" value="1"/>
</dbReference>
<dbReference type="PANTHER" id="PTHR12145">
    <property type="entry name" value="MANNAN ENDO-1,6-ALPHA-MANNOSIDASE DCW1"/>
    <property type="match status" value="1"/>
</dbReference>
<dbReference type="PANTHER" id="PTHR12145:SF36">
    <property type="entry name" value="MANNAN ENDO-1,6-ALPHA-MANNOSIDASE DCW1"/>
    <property type="match status" value="1"/>
</dbReference>